<dbReference type="InterPro" id="IPR051826">
    <property type="entry name" value="E3_ubiquitin-ligase_domain"/>
</dbReference>
<feature type="domain" description="RING-type" evidence="3">
    <location>
        <begin position="167"/>
        <end position="212"/>
    </location>
</feature>
<evidence type="ECO:0000256" key="2">
    <source>
        <dbReference type="SAM" id="MobiDB-lite"/>
    </source>
</evidence>
<feature type="compositionally biased region" description="Polar residues" evidence="2">
    <location>
        <begin position="71"/>
        <end position="84"/>
    </location>
</feature>
<name>A0A0C9S202_9CONI</name>
<reference evidence="4" key="1">
    <citation type="submission" date="2015-02" db="EMBL/GenBank/DDBJ databases">
        <title>A transcriptome of Wollemia nobilis - a relic of Gondwana.</title>
        <authorList>
            <person name="Chia J.Y."/>
            <person name="Leong Y.S."/>
            <person name="Abdul Karim S."/>
            <person name="Wan Azmi N."/>
            <person name="Hercus R."/>
            <person name="Croft L."/>
        </authorList>
    </citation>
    <scope>NUCLEOTIDE SEQUENCE</scope>
    <source>
        <strain evidence="4">MaeBrown</strain>
        <tissue evidence="4">Leaf</tissue>
    </source>
</reference>
<protein>
    <submittedName>
        <fullName evidence="4">TSA: Wollemia nobilis Ref_Wollemi_Transcript_22106_1180 transcribed RNA sequence</fullName>
    </submittedName>
</protein>
<keyword evidence="1" id="KW-0862">Zinc</keyword>
<evidence type="ECO:0000313" key="4">
    <source>
        <dbReference type="EMBL" id="JAG85877.1"/>
    </source>
</evidence>
<accession>A0A0C9S202</accession>
<dbReference type="AlphaFoldDB" id="A0A0C9S202"/>
<dbReference type="PROSITE" id="PS50089">
    <property type="entry name" value="ZF_RING_2"/>
    <property type="match status" value="1"/>
</dbReference>
<evidence type="ECO:0000256" key="1">
    <source>
        <dbReference type="PROSITE-ProRule" id="PRU00175"/>
    </source>
</evidence>
<proteinExistence type="predicted"/>
<dbReference type="EMBL" id="GCHU01021946">
    <property type="protein sequence ID" value="JAG85877.1"/>
    <property type="molecule type" value="Transcribed_RNA"/>
</dbReference>
<dbReference type="Gene3D" id="3.30.40.10">
    <property type="entry name" value="Zinc/RING finger domain, C3HC4 (zinc finger)"/>
    <property type="match status" value="1"/>
</dbReference>
<dbReference type="PANTHER" id="PTHR22765">
    <property type="entry name" value="RING FINGER AND PROTEASE ASSOCIATED DOMAIN-CONTAINING"/>
    <property type="match status" value="1"/>
</dbReference>
<keyword evidence="1" id="KW-0863">Zinc-finger</keyword>
<organism evidence="4">
    <name type="scientific">Wollemia nobilis</name>
    <dbReference type="NCBI Taxonomy" id="56998"/>
    <lineage>
        <taxon>Eukaryota</taxon>
        <taxon>Viridiplantae</taxon>
        <taxon>Streptophyta</taxon>
        <taxon>Embryophyta</taxon>
        <taxon>Tracheophyta</taxon>
        <taxon>Spermatophyta</taxon>
        <taxon>Pinopsida</taxon>
        <taxon>Pinidae</taxon>
        <taxon>Conifers II</taxon>
        <taxon>Araucariales</taxon>
        <taxon>Araucariaceae</taxon>
        <taxon>Wollemia</taxon>
    </lineage>
</organism>
<dbReference type="SUPFAM" id="SSF57850">
    <property type="entry name" value="RING/U-box"/>
    <property type="match status" value="1"/>
</dbReference>
<dbReference type="InterPro" id="IPR001841">
    <property type="entry name" value="Znf_RING"/>
</dbReference>
<dbReference type="GO" id="GO:0006511">
    <property type="term" value="P:ubiquitin-dependent protein catabolic process"/>
    <property type="evidence" value="ECO:0007669"/>
    <property type="project" value="TreeGrafter"/>
</dbReference>
<sequence length="217" mass="25003">MDLVLDMEFDLLSLVDFVSPDVVDTQAMDLQQLLEVERAQAMGLQQLREVRRACEELVQRVRRCREELQRESSNPYPASTTNEQQRPRSRLTFGSVFEMIALIPDEQQRRESWRFFLDMVGRAQRMRRDRAASPEIASSPAPAPRSVVEGIPMITITCVHVVDDLRCAICKEAFEVGKNARQIPRCNHSYHSDCFDYILPWLSTSKCCPLCRQPLPC</sequence>
<dbReference type="PANTHER" id="PTHR22765:SF434">
    <property type="entry name" value="GB|AAD18119.1-RELATED"/>
    <property type="match status" value="1"/>
</dbReference>
<evidence type="ECO:0000259" key="3">
    <source>
        <dbReference type="PROSITE" id="PS50089"/>
    </source>
</evidence>
<dbReference type="GO" id="GO:0061630">
    <property type="term" value="F:ubiquitin protein ligase activity"/>
    <property type="evidence" value="ECO:0007669"/>
    <property type="project" value="TreeGrafter"/>
</dbReference>
<keyword evidence="1" id="KW-0479">Metal-binding</keyword>
<dbReference type="Pfam" id="PF13639">
    <property type="entry name" value="zf-RING_2"/>
    <property type="match status" value="1"/>
</dbReference>
<dbReference type="GO" id="GO:0008270">
    <property type="term" value="F:zinc ion binding"/>
    <property type="evidence" value="ECO:0007669"/>
    <property type="project" value="UniProtKB-KW"/>
</dbReference>
<feature type="region of interest" description="Disordered" evidence="2">
    <location>
        <begin position="68"/>
        <end position="87"/>
    </location>
</feature>
<dbReference type="SMART" id="SM00184">
    <property type="entry name" value="RING"/>
    <property type="match status" value="1"/>
</dbReference>
<dbReference type="InterPro" id="IPR013083">
    <property type="entry name" value="Znf_RING/FYVE/PHD"/>
</dbReference>